<comment type="caution">
    <text evidence="6">The sequence shown here is derived from an EMBL/GenBank/DDBJ whole genome shotgun (WGS) entry which is preliminary data.</text>
</comment>
<dbReference type="RefSeq" id="WP_349217105.1">
    <property type="nucleotide sequence ID" value="NZ_JBBMFA010000111.1"/>
</dbReference>
<proteinExistence type="predicted"/>
<feature type="transmembrane region" description="Helical" evidence="5">
    <location>
        <begin position="321"/>
        <end position="339"/>
    </location>
</feature>
<evidence type="ECO:0000256" key="4">
    <source>
        <dbReference type="ARBA" id="ARBA00023136"/>
    </source>
</evidence>
<feature type="transmembrane region" description="Helical" evidence="5">
    <location>
        <begin position="257"/>
        <end position="279"/>
    </location>
</feature>
<name>A0ABV1GIK5_9FIRM</name>
<dbReference type="InterPro" id="IPR050368">
    <property type="entry name" value="ClC-type_chloride_channel"/>
</dbReference>
<evidence type="ECO:0000256" key="2">
    <source>
        <dbReference type="ARBA" id="ARBA00022692"/>
    </source>
</evidence>
<comment type="subcellular location">
    <subcellularLocation>
        <location evidence="1">Membrane</location>
        <topology evidence="1">Multi-pass membrane protein</topology>
    </subcellularLocation>
</comment>
<dbReference type="Gene3D" id="1.10.3080.10">
    <property type="entry name" value="Clc chloride channel"/>
    <property type="match status" value="1"/>
</dbReference>
<evidence type="ECO:0000313" key="6">
    <source>
        <dbReference type="EMBL" id="MEQ2521640.1"/>
    </source>
</evidence>
<feature type="transmembrane region" description="Helical" evidence="5">
    <location>
        <begin position="185"/>
        <end position="204"/>
    </location>
</feature>
<dbReference type="SUPFAM" id="SSF81340">
    <property type="entry name" value="Clc chloride channel"/>
    <property type="match status" value="1"/>
</dbReference>
<evidence type="ECO:0000256" key="3">
    <source>
        <dbReference type="ARBA" id="ARBA00022989"/>
    </source>
</evidence>
<dbReference type="PANTHER" id="PTHR43427">
    <property type="entry name" value="CHLORIDE CHANNEL PROTEIN CLC-E"/>
    <property type="match status" value="1"/>
</dbReference>
<gene>
    <name evidence="6" type="ORF">WMO24_14565</name>
</gene>
<evidence type="ECO:0000256" key="1">
    <source>
        <dbReference type="ARBA" id="ARBA00004141"/>
    </source>
</evidence>
<dbReference type="InterPro" id="IPR001807">
    <property type="entry name" value="ClC"/>
</dbReference>
<accession>A0ABV1GIK5</accession>
<dbReference type="Pfam" id="PF00654">
    <property type="entry name" value="Voltage_CLC"/>
    <property type="match status" value="1"/>
</dbReference>
<reference evidence="6 7" key="1">
    <citation type="submission" date="2024-03" db="EMBL/GenBank/DDBJ databases">
        <title>Human intestinal bacterial collection.</title>
        <authorList>
            <person name="Pauvert C."/>
            <person name="Hitch T.C.A."/>
            <person name="Clavel T."/>
        </authorList>
    </citation>
    <scope>NUCLEOTIDE SEQUENCE [LARGE SCALE GENOMIC DNA]</scope>
    <source>
        <strain evidence="6 7">CLA-JM-H11</strain>
    </source>
</reference>
<feature type="transmembrane region" description="Helical" evidence="5">
    <location>
        <begin position="377"/>
        <end position="397"/>
    </location>
</feature>
<feature type="transmembrane region" description="Helical" evidence="5">
    <location>
        <begin position="56"/>
        <end position="74"/>
    </location>
</feature>
<evidence type="ECO:0000256" key="5">
    <source>
        <dbReference type="SAM" id="Phobius"/>
    </source>
</evidence>
<sequence>MKEQRKKVISSAGLYAGTLLKWVTLAGLIGLVSGLLGTVFHVGVEIATELRGANAWLLWLLPVAGLVIVAIYRLTHTEGQGTNDIFDQVHQGSHISLLLLPAIFCGTILTHLCGGSAGREGAALQMGGAIGFHTGRLFHLDDRDLRTVTMTGMAAFFSALFGTPVAAAIFAVMVVSVGQIYHANYFPSLVAAIVAYGVTLALGVSPTSFSVQAPAFDVVLTGKVALLAIGCGLVSMLFCTAVHRAEDILKKWLPNAYLRAFAGGLVLVALTFLCGSTRYNGAGMDVITAAIEQGRAQPLDFVWKILFTAITLGAGFKGGEVVPSFFVGAVFGCMAGPLLGIPAGFAAALGLVTVFCGAANCPLAATALSVELFGADGLVYFALSCAVGNLFSGYQGLYSSQTILYSKWKARYIHIHANDHANTPS</sequence>
<feature type="transmembrane region" description="Helical" evidence="5">
    <location>
        <begin position="95"/>
        <end position="117"/>
    </location>
</feature>
<keyword evidence="2 5" id="KW-0812">Transmembrane</keyword>
<feature type="transmembrane region" description="Helical" evidence="5">
    <location>
        <begin position="12"/>
        <end position="36"/>
    </location>
</feature>
<evidence type="ECO:0000313" key="7">
    <source>
        <dbReference type="Proteomes" id="UP001477672"/>
    </source>
</evidence>
<feature type="transmembrane region" description="Helical" evidence="5">
    <location>
        <begin position="224"/>
        <end position="245"/>
    </location>
</feature>
<organism evidence="6 7">
    <name type="scientific">Ruthenibacterium intestinale</name>
    <dbReference type="NCBI Taxonomy" id="3133163"/>
    <lineage>
        <taxon>Bacteria</taxon>
        <taxon>Bacillati</taxon>
        <taxon>Bacillota</taxon>
        <taxon>Clostridia</taxon>
        <taxon>Eubacteriales</taxon>
        <taxon>Oscillospiraceae</taxon>
        <taxon>Ruthenibacterium</taxon>
    </lineage>
</organism>
<dbReference type="PANTHER" id="PTHR43427:SF12">
    <property type="entry name" value="CHLORIDE TRANSPORTER"/>
    <property type="match status" value="1"/>
</dbReference>
<dbReference type="EMBL" id="JBBMFA010000111">
    <property type="protein sequence ID" value="MEQ2521640.1"/>
    <property type="molecule type" value="Genomic_DNA"/>
</dbReference>
<keyword evidence="3 5" id="KW-1133">Transmembrane helix</keyword>
<keyword evidence="4 5" id="KW-0472">Membrane</keyword>
<protein>
    <submittedName>
        <fullName evidence="6">Chloride channel protein</fullName>
    </submittedName>
</protein>
<keyword evidence="7" id="KW-1185">Reference proteome</keyword>
<dbReference type="Proteomes" id="UP001477672">
    <property type="component" value="Unassembled WGS sequence"/>
</dbReference>
<dbReference type="InterPro" id="IPR014743">
    <property type="entry name" value="Cl-channel_core"/>
</dbReference>
<feature type="transmembrane region" description="Helical" evidence="5">
    <location>
        <begin position="153"/>
        <end position="178"/>
    </location>
</feature>
<feature type="transmembrane region" description="Helical" evidence="5">
    <location>
        <begin position="346"/>
        <end position="365"/>
    </location>
</feature>